<evidence type="ECO:0000313" key="4">
    <source>
        <dbReference type="Proteomes" id="UP001632038"/>
    </source>
</evidence>
<reference evidence="2" key="2">
    <citation type="submission" date="2024-11" db="EMBL/GenBank/DDBJ databases">
        <authorList>
            <person name="Burger M."/>
            <person name="Chory J."/>
        </authorList>
    </citation>
    <scope>NUCLEOTIDE SEQUENCE</scope>
    <source>
        <strain evidence="2">Tecolote</strain>
        <tissue evidence="2">Flower</tissue>
    </source>
</reference>
<dbReference type="InterPro" id="IPR013783">
    <property type="entry name" value="Ig-like_fold"/>
</dbReference>
<evidence type="ECO:0000259" key="1">
    <source>
        <dbReference type="PROSITE" id="PS51166"/>
    </source>
</evidence>
<dbReference type="AlphaFoldDB" id="A0ABD3BZP5"/>
<dbReference type="PANTHER" id="PTHR15048">
    <property type="entry name" value="STARCH-BINDING DOMAIN-CONTAINING PROTEIN 1"/>
    <property type="match status" value="1"/>
</dbReference>
<dbReference type="Pfam" id="PF00686">
    <property type="entry name" value="CBM_20"/>
    <property type="match status" value="1"/>
</dbReference>
<dbReference type="CDD" id="cd05467">
    <property type="entry name" value="CBM20"/>
    <property type="match status" value="1"/>
</dbReference>
<dbReference type="FunFam" id="2.60.40.10:FF:000552">
    <property type="entry name" value="Related to glucoamylase"/>
    <property type="match status" value="1"/>
</dbReference>
<proteinExistence type="predicted"/>
<accession>A0ABD3BZP5</accession>
<dbReference type="SMART" id="SM01065">
    <property type="entry name" value="CBM_2"/>
    <property type="match status" value="1"/>
</dbReference>
<gene>
    <name evidence="3" type="ORF">CASFOL_031992</name>
    <name evidence="2" type="ORF">CASFOL_033377</name>
</gene>
<dbReference type="EMBL" id="JAVIJP010000054">
    <property type="protein sequence ID" value="KAL3623176.1"/>
    <property type="molecule type" value="Genomic_DNA"/>
</dbReference>
<name>A0ABD3BZP5_9LAMI</name>
<organism evidence="2 4">
    <name type="scientific">Castilleja foliolosa</name>
    <dbReference type="NCBI Taxonomy" id="1961234"/>
    <lineage>
        <taxon>Eukaryota</taxon>
        <taxon>Viridiplantae</taxon>
        <taxon>Streptophyta</taxon>
        <taxon>Embryophyta</taxon>
        <taxon>Tracheophyta</taxon>
        <taxon>Spermatophyta</taxon>
        <taxon>Magnoliopsida</taxon>
        <taxon>eudicotyledons</taxon>
        <taxon>Gunneridae</taxon>
        <taxon>Pentapetalae</taxon>
        <taxon>asterids</taxon>
        <taxon>lamiids</taxon>
        <taxon>Lamiales</taxon>
        <taxon>Orobanchaceae</taxon>
        <taxon>Pedicularideae</taxon>
        <taxon>Castillejinae</taxon>
        <taxon>Castilleja</taxon>
    </lineage>
</organism>
<dbReference type="Gene3D" id="2.60.40.10">
    <property type="entry name" value="Immunoglobulins"/>
    <property type="match status" value="1"/>
</dbReference>
<dbReference type="EMBL" id="JAVIJP010000058">
    <property type="protein sequence ID" value="KAL3622769.1"/>
    <property type="molecule type" value="Genomic_DNA"/>
</dbReference>
<dbReference type="Proteomes" id="UP001632038">
    <property type="component" value="Unassembled WGS sequence"/>
</dbReference>
<evidence type="ECO:0000313" key="3">
    <source>
        <dbReference type="EMBL" id="KAL3623176.1"/>
    </source>
</evidence>
<protein>
    <recommendedName>
        <fullName evidence="1">CBM20 domain-containing protein</fullName>
    </recommendedName>
</protein>
<dbReference type="InterPro" id="IPR002044">
    <property type="entry name" value="CBM20"/>
</dbReference>
<reference evidence="2 4" key="1">
    <citation type="journal article" date="2024" name="IScience">
        <title>Strigolactones Initiate the Formation of Haustorium-like Structures in Castilleja.</title>
        <authorList>
            <person name="Buerger M."/>
            <person name="Peterson D."/>
            <person name="Chory J."/>
        </authorList>
    </citation>
    <scope>NUCLEOTIDE SEQUENCE</scope>
    <source>
        <strain evidence="2">Tecolote</strain>
        <tissue evidence="2">Flower</tissue>
    </source>
</reference>
<keyword evidence="4" id="KW-1185">Reference proteome</keyword>
<comment type="caution">
    <text evidence="2">The sequence shown here is derived from an EMBL/GenBank/DDBJ whole genome shotgun (WGS) entry which is preliminary data.</text>
</comment>
<dbReference type="PROSITE" id="PS51166">
    <property type="entry name" value="CBM20"/>
    <property type="match status" value="1"/>
</dbReference>
<dbReference type="InterPro" id="IPR013784">
    <property type="entry name" value="Carb-bd-like_fold"/>
</dbReference>
<dbReference type="SUPFAM" id="SSF49452">
    <property type="entry name" value="Starch-binding domain-like"/>
    <property type="match status" value="1"/>
</dbReference>
<dbReference type="PANTHER" id="PTHR15048:SF0">
    <property type="entry name" value="STARCH-BINDING DOMAIN-CONTAINING PROTEIN 1"/>
    <property type="match status" value="1"/>
</dbReference>
<feature type="domain" description="CBM20" evidence="1">
    <location>
        <begin position="83"/>
        <end position="185"/>
    </location>
</feature>
<sequence length="352" mass="40131">MKALVGSYLKFVKWKQREKERVIFCSTKIAQTRQKTCFFTHQKRVRNGFCLAASIEHKGNLSICASLSAQTNGESEKIQTIQTDKSKTVRVRFKLNKECTFGQQFVIVGDDPIVGSWDPSDGVPLIWSKGHVWTAEMDIPSGKVIKYKFILKGDGENILWQPGPDRVLETWFTDKTITVFEDWDDPEIQNIVEEEIVANVKEESFVDSDLFIVAENLNVPMLDKETDVIDELANANGHKDHLEIITDEKGIDYLSLEYEKRIILGEGVRVLVPGLISTPSEEIEGARNEVEIIERVDKTSVEIEDSVKLEERSETVMINQTEQINGAENILESNFQWGRRTLQKFLYSLGLQ</sequence>
<evidence type="ECO:0000313" key="2">
    <source>
        <dbReference type="EMBL" id="KAL3622769.1"/>
    </source>
</evidence>